<keyword evidence="2" id="KW-1185">Reference proteome</keyword>
<reference evidence="1 2" key="1">
    <citation type="submission" date="2018-08" db="EMBL/GenBank/DDBJ databases">
        <authorList>
            <person name="Laetsch R D."/>
            <person name="Stevens L."/>
            <person name="Kumar S."/>
            <person name="Blaxter L. M."/>
        </authorList>
    </citation>
    <scope>NUCLEOTIDE SEQUENCE [LARGE SCALE GENOMIC DNA]</scope>
</reference>
<accession>A0A3P6SX09</accession>
<dbReference type="EMBL" id="UYRX01000334">
    <property type="protein sequence ID" value="VDK80362.1"/>
    <property type="molecule type" value="Genomic_DNA"/>
</dbReference>
<gene>
    <name evidence="1" type="ORF">NLS_LOCUS4876</name>
</gene>
<dbReference type="AlphaFoldDB" id="A0A3P6SX09"/>
<protein>
    <submittedName>
        <fullName evidence="1">Uncharacterized protein</fullName>
    </submittedName>
</protein>
<name>A0A3P6SX09_LITSI</name>
<dbReference type="Proteomes" id="UP000277928">
    <property type="component" value="Unassembled WGS sequence"/>
</dbReference>
<organism evidence="1 2">
    <name type="scientific">Litomosoides sigmodontis</name>
    <name type="common">Filarial nematode worm</name>
    <dbReference type="NCBI Taxonomy" id="42156"/>
    <lineage>
        <taxon>Eukaryota</taxon>
        <taxon>Metazoa</taxon>
        <taxon>Ecdysozoa</taxon>
        <taxon>Nematoda</taxon>
        <taxon>Chromadorea</taxon>
        <taxon>Rhabditida</taxon>
        <taxon>Spirurina</taxon>
        <taxon>Spiruromorpha</taxon>
        <taxon>Filarioidea</taxon>
        <taxon>Onchocercidae</taxon>
        <taxon>Litomosoides</taxon>
    </lineage>
</organism>
<dbReference type="OrthoDB" id="5873494at2759"/>
<proteinExistence type="predicted"/>
<evidence type="ECO:0000313" key="1">
    <source>
        <dbReference type="EMBL" id="VDK80362.1"/>
    </source>
</evidence>
<sequence length="237" mass="24538">MAVECFAATRTTKIRCGASECHCWVFLAVRPACFAKSKICELSTFRNMARIICLLLPSMIEAMITLPGQIPYWVGGASAGSLFGDTGASQQFSNLGLFGLGGLGGMQDFGGLHGFAGLQGLSGLHGLGGLQGLGSLQGLRGLHGFSGFHALDPFQVFGGSQGFGGMQQGLGGLQIIQLPFSNKKFACRPCIICPSQSASTTNCAPAPKPALQNGQSCCCCAPPTGSGTGNSFNRKKY</sequence>
<dbReference type="OMA" id="PYWAGSA"/>
<evidence type="ECO:0000313" key="2">
    <source>
        <dbReference type="Proteomes" id="UP000277928"/>
    </source>
</evidence>